<dbReference type="FunFam" id="1.10.840.10:FF:000009">
    <property type="entry name" value="rap guanine nucleotide exchange factor 1"/>
    <property type="match status" value="1"/>
</dbReference>
<dbReference type="PROSITE" id="PS50212">
    <property type="entry name" value="RASGEF_NTER"/>
    <property type="match status" value="1"/>
</dbReference>
<feature type="compositionally biased region" description="Basic and acidic residues" evidence="4">
    <location>
        <begin position="367"/>
        <end position="380"/>
    </location>
</feature>
<dbReference type="CDD" id="cd06224">
    <property type="entry name" value="REM"/>
    <property type="match status" value="1"/>
</dbReference>
<keyword evidence="1 3" id="KW-0344">Guanine-nucleotide releasing factor</keyword>
<dbReference type="Pfam" id="PF00617">
    <property type="entry name" value="RasGEF"/>
    <property type="match status" value="1"/>
</dbReference>
<dbReference type="GO" id="GO:0048008">
    <property type="term" value="P:platelet-derived growth factor receptor signaling pathway"/>
    <property type="evidence" value="ECO:0007669"/>
    <property type="project" value="Ensembl"/>
</dbReference>
<dbReference type="GO" id="GO:0070373">
    <property type="term" value="P:negative regulation of ERK1 and ERK2 cascade"/>
    <property type="evidence" value="ECO:0007669"/>
    <property type="project" value="Ensembl"/>
</dbReference>
<dbReference type="PANTHER" id="PTHR23113">
    <property type="entry name" value="GUANINE NUCLEOTIDE EXCHANGE FACTOR"/>
    <property type="match status" value="1"/>
</dbReference>
<dbReference type="PANTHER" id="PTHR23113:SF224">
    <property type="entry name" value="RAP GUANINE NUCLEOTIDE EXCHANGE FACTOR 1"/>
    <property type="match status" value="1"/>
</dbReference>
<dbReference type="GO" id="GO:0005085">
    <property type="term" value="F:guanyl-nucleotide exchange factor activity"/>
    <property type="evidence" value="ECO:0000318"/>
    <property type="project" value="GO_Central"/>
</dbReference>
<dbReference type="SMART" id="SM00229">
    <property type="entry name" value="RasGEFN"/>
    <property type="match status" value="1"/>
</dbReference>
<reference evidence="7" key="3">
    <citation type="submission" date="2025-08" db="UniProtKB">
        <authorList>
            <consortium name="Ensembl"/>
        </authorList>
    </citation>
    <scope>IDENTIFICATION</scope>
</reference>
<reference evidence="7 8" key="2">
    <citation type="journal article" date="2012" name="Nature">
        <title>Insights into hominid evolution from the gorilla genome sequence.</title>
        <authorList>
            <person name="Scally A."/>
            <person name="Dutheil J.Y."/>
            <person name="Hillier L.W."/>
            <person name="Jordan G.E."/>
            <person name="Goodhead I."/>
            <person name="Herrero J."/>
            <person name="Hobolth A."/>
            <person name="Lappalainen T."/>
            <person name="Mailund T."/>
            <person name="Marques-Bonet T."/>
            <person name="McCarthy S."/>
            <person name="Montgomery S.H."/>
            <person name="Schwalie P.C."/>
            <person name="Tang Y.A."/>
            <person name="Ward M.C."/>
            <person name="Xue Y."/>
            <person name="Yngvadottir B."/>
            <person name="Alkan C."/>
            <person name="Andersen L.N."/>
            <person name="Ayub Q."/>
            <person name="Ball E.V."/>
            <person name="Beal K."/>
            <person name="Bradley B.J."/>
            <person name="Chen Y."/>
            <person name="Clee C.M."/>
            <person name="Fitzgerald S."/>
            <person name="Graves T.A."/>
            <person name="Gu Y."/>
            <person name="Heath P."/>
            <person name="Heger A."/>
            <person name="Karakoc E."/>
            <person name="Kolb-Kokocinski A."/>
            <person name="Laird G.K."/>
            <person name="Lunter G."/>
            <person name="Meader S."/>
            <person name="Mort M."/>
            <person name="Mullikin J.C."/>
            <person name="Munch K."/>
            <person name="O'Connor T.D."/>
            <person name="Phillips A.D."/>
            <person name="Prado-Martinez J."/>
            <person name="Rogers A.S."/>
            <person name="Sajjadian S."/>
            <person name="Schmidt D."/>
            <person name="Shaw K."/>
            <person name="Simpson J.T."/>
            <person name="Stenson P.D."/>
            <person name="Turner D.J."/>
            <person name="Vigilant L."/>
            <person name="Vilella A.J."/>
            <person name="Whitener W."/>
            <person name="Zhu B."/>
            <person name="Cooper D.N."/>
            <person name="de Jong P."/>
            <person name="Dermitzakis E.T."/>
            <person name="Eichler E.E."/>
            <person name="Flicek P."/>
            <person name="Goldman N."/>
            <person name="Mundy N.I."/>
            <person name="Ning Z."/>
            <person name="Odom D.T."/>
            <person name="Ponting C.P."/>
            <person name="Quail M.A."/>
            <person name="Ryder O.A."/>
            <person name="Searle S.M."/>
            <person name="Warren W.C."/>
            <person name="Wilson R.K."/>
            <person name="Schierup M.H."/>
            <person name="Rogers J."/>
            <person name="Tyler-Smith C."/>
            <person name="Durbin R."/>
        </authorList>
    </citation>
    <scope>NUCLEOTIDE SEQUENCE [LARGE SCALE GENOMIC DNA]</scope>
</reference>
<dbReference type="InterPro" id="IPR023578">
    <property type="entry name" value="Ras_GEF_dom_sf"/>
</dbReference>
<evidence type="ECO:0000256" key="3">
    <source>
        <dbReference type="PROSITE-ProRule" id="PRU00168"/>
    </source>
</evidence>
<dbReference type="OMA" id="INRQEDF"/>
<dbReference type="Pfam" id="PF00618">
    <property type="entry name" value="RasGEF_N"/>
    <property type="match status" value="1"/>
</dbReference>
<gene>
    <name evidence="7" type="primary">RAPGEF1</name>
</gene>
<dbReference type="STRING" id="9593.ENSGGOP00000048385"/>
<dbReference type="SUPFAM" id="SSF48366">
    <property type="entry name" value="Ras GEF"/>
    <property type="match status" value="1"/>
</dbReference>
<dbReference type="AlphaFoldDB" id="A0A2I2ZMR7"/>
<feature type="compositionally biased region" description="Acidic residues" evidence="4">
    <location>
        <begin position="669"/>
        <end position="678"/>
    </location>
</feature>
<dbReference type="CDD" id="cd00155">
    <property type="entry name" value="RasGEF"/>
    <property type="match status" value="1"/>
</dbReference>
<dbReference type="Gene3D" id="1.10.840.10">
    <property type="entry name" value="Ras guanine-nucleotide exchange factors catalytic domain"/>
    <property type="match status" value="1"/>
</dbReference>
<dbReference type="SMART" id="SM00147">
    <property type="entry name" value="RasGEF"/>
    <property type="match status" value="1"/>
</dbReference>
<dbReference type="InterPro" id="IPR000651">
    <property type="entry name" value="Ras-like_Gua-exchang_fac_N"/>
</dbReference>
<dbReference type="EMBL" id="CABD030067161">
    <property type="status" value="NOT_ANNOTATED_CDS"/>
    <property type="molecule type" value="Genomic_DNA"/>
</dbReference>
<reference evidence="7" key="4">
    <citation type="submission" date="2025-09" db="UniProtKB">
        <authorList>
            <consortium name="Ensembl"/>
        </authorList>
    </citation>
    <scope>IDENTIFICATION</scope>
</reference>
<keyword evidence="8" id="KW-1185">Reference proteome</keyword>
<dbReference type="GO" id="GO:0046580">
    <property type="term" value="P:negative regulation of Ras protein signal transduction"/>
    <property type="evidence" value="ECO:0007669"/>
    <property type="project" value="Ensembl"/>
</dbReference>
<dbReference type="GO" id="GO:0098609">
    <property type="term" value="P:cell-cell adhesion"/>
    <property type="evidence" value="ECO:0007669"/>
    <property type="project" value="Ensembl"/>
</dbReference>
<dbReference type="PROSITE" id="PS00720">
    <property type="entry name" value="RASGEF"/>
    <property type="match status" value="1"/>
</dbReference>
<feature type="domain" description="Ras-GEF" evidence="5">
    <location>
        <begin position="858"/>
        <end position="1082"/>
    </location>
</feature>
<dbReference type="InParanoid" id="A0A2I2ZMR7"/>
<dbReference type="GeneTree" id="ENSGT00940000156235"/>
<name>A0A2I2ZMR7_GORGO</name>
<dbReference type="InterPro" id="IPR019804">
    <property type="entry name" value="Ras_G-nucl-exch_fac_CS"/>
</dbReference>
<evidence type="ECO:0000259" key="6">
    <source>
        <dbReference type="PROSITE" id="PS50212"/>
    </source>
</evidence>
<dbReference type="EMBL" id="CABD030067160">
    <property type="status" value="NOT_ANNOTATED_CDS"/>
    <property type="molecule type" value="Genomic_DNA"/>
</dbReference>
<dbReference type="GO" id="GO:0043491">
    <property type="term" value="P:phosphatidylinositol 3-kinase/protein kinase B signal transduction"/>
    <property type="evidence" value="ECO:0007669"/>
    <property type="project" value="Ensembl"/>
</dbReference>
<feature type="region of interest" description="Disordered" evidence="4">
    <location>
        <begin position="257"/>
        <end position="308"/>
    </location>
</feature>
<dbReference type="Proteomes" id="UP000001519">
    <property type="component" value="Chromosome 9"/>
</dbReference>
<dbReference type="EMBL" id="CABD030067155">
    <property type="status" value="NOT_ANNOTATED_CDS"/>
    <property type="molecule type" value="Genomic_DNA"/>
</dbReference>
<dbReference type="GO" id="GO:0001568">
    <property type="term" value="P:blood vessel development"/>
    <property type="evidence" value="ECO:0007669"/>
    <property type="project" value="Ensembl"/>
</dbReference>
<dbReference type="InterPro" id="IPR001895">
    <property type="entry name" value="RASGEF_cat_dom"/>
</dbReference>
<dbReference type="GO" id="GO:0007265">
    <property type="term" value="P:Ras protein signal transduction"/>
    <property type="evidence" value="ECO:0000318"/>
    <property type="project" value="GO_Central"/>
</dbReference>
<dbReference type="Ensembl" id="ENSGGOT00000059885.1">
    <property type="protein sequence ID" value="ENSGGOP00000048385.1"/>
    <property type="gene ID" value="ENSGGOG00000008226.3"/>
</dbReference>
<dbReference type="InterPro" id="IPR008937">
    <property type="entry name" value="Ras-like_GEF"/>
</dbReference>
<evidence type="ECO:0000313" key="8">
    <source>
        <dbReference type="Proteomes" id="UP000001519"/>
    </source>
</evidence>
<dbReference type="GO" id="GO:0090090">
    <property type="term" value="P:negative regulation of canonical Wnt signaling pathway"/>
    <property type="evidence" value="ECO:0007669"/>
    <property type="project" value="Ensembl"/>
</dbReference>
<sequence>YTSPLSVPSLFSDSQRSHLSSFTMKLMDKFHSPKIKRTPSKKGKPAEVSVKIPEKPVNKEATDRFLPEGYPLPLDLEQQAVEFMSTSAVASRSQRQKNLSWLEEKEKEVVSALRYFKTIVDKMAIDKKVLEMLPGSASKVLEAILPLVQNDPRIQHSSALSSCYSRVYQSLANLIRWSDQVMLEGVNSEDKEMVTTVKGVIKAVLDGVKELVRLTIEKQGRPSPTSPVKPSSPAGKPDGPAELPLTDREVEILNKTTGMSQSTELLPDATDEEVAPPKPPLPGIRVVDNSPPPALPPKKRQSAPSPTRVAVVAPMSRATSGSSLPVGINRQDFDVDCYAQRRLSGGSHSYGGESPRLSPCSSIGKLSKSDEQLSSLDRDSGQCSRNTSCETLDHYDPDYEFLQQDLSNADQIPQQTAWNLSPLPESLGESGSPFLGPPFQLPLGGHPQPDGPLAPGQQTDTPPALPEKKRRSAASQTADGSGCRVSYERHPSQYDNISGEDLQSTAPIPSVPYAPFAAILPFQHGGSSAPVEFVGDFTAPESTGDPEKPPPLPEKKNKHMLAYMQLLEDYSEPQPSMFYQTPQNEHIYQQKNKLLMEVYGFSDSFSGADSVQELAPPPALPPKQRQLEPPAGKDGHPRDPSAVSGVPGKDSRDGSERAPKSPDALESAQSEEEVDELSLIDHNEIMSRLTLKQEGDDGPDVRGGSGDILLVHATETDRKDLVLYCEAFLTTYRTFISPEELIKKLWPHGYFFNPCSTYEKFSPFADTFKKRVSKNTFFVLVRVVDELCLVELTEEILKLLMELVFRLVCNGELSLARVLRKNILDKVDQKKLLRCATSGQPLAARGVAARPGTLHDFHSHEIAEQLTLLDAELFYKIEIPEVLLWAKEQNEEKSPNLTQFTEHFNNMSYWVRSIIMLQEKAQDRERLLLKFIKIMKHLRKLNNFNSYLAILSALDSAPIRRLEWQKQTSEGLAEYCTLIDSSSSFRAYRAALSEVEPPCIPYLGLILQDLTFVHLGNPDYIDGKVNFSKRWQQFNILDSMRCFQQAHYDIRRNDDIINFFNDFSDHLAEEALWELSLKIKPRNITRRKTDREEKT</sequence>
<dbReference type="GO" id="GO:2000178">
    <property type="term" value="P:negative regulation of neural precursor cell proliferation"/>
    <property type="evidence" value="ECO:0007669"/>
    <property type="project" value="Ensembl"/>
</dbReference>
<protein>
    <recommendedName>
        <fullName evidence="2">CRK SH3-binding GNRP</fullName>
    </recommendedName>
</protein>
<evidence type="ECO:0000313" key="7">
    <source>
        <dbReference type="Ensembl" id="ENSGGOP00000048385.1"/>
    </source>
</evidence>
<dbReference type="GO" id="GO:0051898">
    <property type="term" value="P:negative regulation of phosphatidylinositol 3-kinase/protein kinase B signal transduction"/>
    <property type="evidence" value="ECO:0007669"/>
    <property type="project" value="Ensembl"/>
</dbReference>
<feature type="domain" description="N-terminal Ras-GEF" evidence="6">
    <location>
        <begin position="697"/>
        <end position="828"/>
    </location>
</feature>
<feature type="compositionally biased region" description="Polar residues" evidence="4">
    <location>
        <begin position="493"/>
        <end position="503"/>
    </location>
</feature>
<dbReference type="GO" id="GO:0005886">
    <property type="term" value="C:plasma membrane"/>
    <property type="evidence" value="ECO:0000318"/>
    <property type="project" value="GO_Central"/>
</dbReference>
<feature type="region of interest" description="Disordered" evidence="4">
    <location>
        <begin position="420"/>
        <end position="503"/>
    </location>
</feature>
<dbReference type="Gene3D" id="1.20.870.10">
    <property type="entry name" value="Son of sevenless (SoS) protein Chain: S domain 1"/>
    <property type="match status" value="1"/>
</dbReference>
<dbReference type="EMBL" id="CABD030067158">
    <property type="status" value="NOT_ANNOTATED_CDS"/>
    <property type="molecule type" value="Genomic_DNA"/>
</dbReference>
<dbReference type="EMBL" id="CABD030067159">
    <property type="status" value="NOT_ANNOTATED_CDS"/>
    <property type="molecule type" value="Genomic_DNA"/>
</dbReference>
<organism evidence="7 8">
    <name type="scientific">Gorilla gorilla gorilla</name>
    <name type="common">Western lowland gorilla</name>
    <dbReference type="NCBI Taxonomy" id="9595"/>
    <lineage>
        <taxon>Eukaryota</taxon>
        <taxon>Metazoa</taxon>
        <taxon>Chordata</taxon>
        <taxon>Craniata</taxon>
        <taxon>Vertebrata</taxon>
        <taxon>Euteleostomi</taxon>
        <taxon>Mammalia</taxon>
        <taxon>Eutheria</taxon>
        <taxon>Euarchontoglires</taxon>
        <taxon>Primates</taxon>
        <taxon>Haplorrhini</taxon>
        <taxon>Catarrhini</taxon>
        <taxon>Hominidae</taxon>
        <taxon>Gorilla</taxon>
    </lineage>
</organism>
<dbReference type="PROSITE" id="PS50009">
    <property type="entry name" value="RASGEF_CAT"/>
    <property type="match status" value="1"/>
</dbReference>
<dbReference type="FunCoup" id="A0A2I2ZMR7">
    <property type="interactions" value="2707"/>
</dbReference>
<dbReference type="GO" id="GO:0070371">
    <property type="term" value="P:ERK1 and ERK2 cascade"/>
    <property type="evidence" value="ECO:0007669"/>
    <property type="project" value="Ensembl"/>
</dbReference>
<reference evidence="8" key="1">
    <citation type="submission" date="2011-05" db="EMBL/GenBank/DDBJ databases">
        <title>Insights into the evolution of the great apes provided by the gorilla genome.</title>
        <authorList>
            <person name="Scally A."/>
        </authorList>
    </citation>
    <scope>NUCLEOTIDE SEQUENCE [LARGE SCALE GENOMIC DNA]</scope>
</reference>
<accession>A0A2I2ZMR7</accession>
<evidence type="ECO:0000256" key="2">
    <source>
        <dbReference type="ARBA" id="ARBA00083313"/>
    </source>
</evidence>
<evidence type="ECO:0000256" key="1">
    <source>
        <dbReference type="ARBA" id="ARBA00022658"/>
    </source>
</evidence>
<feature type="compositionally biased region" description="Basic and acidic residues" evidence="4">
    <location>
        <begin position="649"/>
        <end position="660"/>
    </location>
</feature>
<feature type="region of interest" description="Disordered" evidence="4">
    <location>
        <begin position="216"/>
        <end position="243"/>
    </location>
</feature>
<evidence type="ECO:0000256" key="4">
    <source>
        <dbReference type="SAM" id="MobiDB-lite"/>
    </source>
</evidence>
<dbReference type="EMBL" id="CABD030067157">
    <property type="status" value="NOT_ANNOTATED_CDS"/>
    <property type="molecule type" value="Genomic_DNA"/>
</dbReference>
<dbReference type="GO" id="GO:0060070">
    <property type="term" value="P:canonical Wnt signaling pathway"/>
    <property type="evidence" value="ECO:0007669"/>
    <property type="project" value="Ensembl"/>
</dbReference>
<dbReference type="InterPro" id="IPR036964">
    <property type="entry name" value="RASGEF_cat_dom_sf"/>
</dbReference>
<feature type="region of interest" description="Disordered" evidence="4">
    <location>
        <begin position="345"/>
        <end position="385"/>
    </location>
</feature>
<dbReference type="GO" id="GO:0061351">
    <property type="term" value="P:neural precursor cell proliferation"/>
    <property type="evidence" value="ECO:0007669"/>
    <property type="project" value="Ensembl"/>
</dbReference>
<evidence type="ECO:0000259" key="5">
    <source>
        <dbReference type="PROSITE" id="PS50009"/>
    </source>
</evidence>
<feature type="region of interest" description="Disordered" evidence="4">
    <location>
        <begin position="608"/>
        <end position="679"/>
    </location>
</feature>
<feature type="compositionally biased region" description="Low complexity" evidence="4">
    <location>
        <begin position="222"/>
        <end position="233"/>
    </location>
</feature>
<dbReference type="EMBL" id="CABD030067156">
    <property type="status" value="NOT_ANNOTATED_CDS"/>
    <property type="molecule type" value="Genomic_DNA"/>
</dbReference>
<proteinExistence type="predicted"/>
<dbReference type="Bgee" id="ENSGGOG00000008226">
    <property type="expression patterns" value="Expressed in heart and 6 other cell types or tissues"/>
</dbReference>